<protein>
    <submittedName>
        <fullName evidence="4">AB hydrolase superfamily protein YdjP</fullName>
        <ecNumber evidence="4">3.-.-.-</ecNumber>
    </submittedName>
</protein>
<dbReference type="GO" id="GO:0016787">
    <property type="term" value="F:hydrolase activity"/>
    <property type="evidence" value="ECO:0007669"/>
    <property type="project" value="UniProtKB-KW"/>
</dbReference>
<evidence type="ECO:0000259" key="3">
    <source>
        <dbReference type="Pfam" id="PF00561"/>
    </source>
</evidence>
<organism evidence="4 5">
    <name type="scientific">Alienimonas californiensis</name>
    <dbReference type="NCBI Taxonomy" id="2527989"/>
    <lineage>
        <taxon>Bacteria</taxon>
        <taxon>Pseudomonadati</taxon>
        <taxon>Planctomycetota</taxon>
        <taxon>Planctomycetia</taxon>
        <taxon>Planctomycetales</taxon>
        <taxon>Planctomycetaceae</taxon>
        <taxon>Alienimonas</taxon>
    </lineage>
</organism>
<evidence type="ECO:0000313" key="4">
    <source>
        <dbReference type="EMBL" id="QDT16454.1"/>
    </source>
</evidence>
<dbReference type="KEGG" id="acaf:CA12_25570"/>
<dbReference type="EC" id="3.-.-.-" evidence="4"/>
<feature type="signal peptide" evidence="2">
    <location>
        <begin position="1"/>
        <end position="24"/>
    </location>
</feature>
<dbReference type="InterPro" id="IPR029058">
    <property type="entry name" value="AB_hydrolase_fold"/>
</dbReference>
<dbReference type="Pfam" id="PF00561">
    <property type="entry name" value="Abhydrolase_1"/>
    <property type="match status" value="1"/>
</dbReference>
<dbReference type="Gene3D" id="3.40.50.1820">
    <property type="entry name" value="alpha/beta hydrolase"/>
    <property type="match status" value="1"/>
</dbReference>
<evidence type="ECO:0000313" key="5">
    <source>
        <dbReference type="Proteomes" id="UP000318741"/>
    </source>
</evidence>
<feature type="domain" description="AB hydrolase-1" evidence="3">
    <location>
        <begin position="57"/>
        <end position="282"/>
    </location>
</feature>
<dbReference type="AlphaFoldDB" id="A0A517PAQ8"/>
<gene>
    <name evidence="4" type="primary">ydjP</name>
    <name evidence="4" type="ORF">CA12_25570</name>
</gene>
<dbReference type="RefSeq" id="WP_165700725.1">
    <property type="nucleotide sequence ID" value="NZ_CP036265.1"/>
</dbReference>
<dbReference type="GO" id="GO:0016020">
    <property type="term" value="C:membrane"/>
    <property type="evidence" value="ECO:0007669"/>
    <property type="project" value="TreeGrafter"/>
</dbReference>
<dbReference type="PANTHER" id="PTHR43798">
    <property type="entry name" value="MONOACYLGLYCEROL LIPASE"/>
    <property type="match status" value="1"/>
</dbReference>
<name>A0A517PAQ8_9PLAN</name>
<keyword evidence="5" id="KW-1185">Reference proteome</keyword>
<keyword evidence="2" id="KW-0732">Signal</keyword>
<evidence type="ECO:0000256" key="1">
    <source>
        <dbReference type="ARBA" id="ARBA00022801"/>
    </source>
</evidence>
<feature type="chain" id="PRO_5022231463" evidence="2">
    <location>
        <begin position="25"/>
        <end position="301"/>
    </location>
</feature>
<dbReference type="InterPro" id="IPR050266">
    <property type="entry name" value="AB_hydrolase_sf"/>
</dbReference>
<dbReference type="InterPro" id="IPR000073">
    <property type="entry name" value="AB_hydrolase_1"/>
</dbReference>
<dbReference type="SUPFAM" id="SSF53474">
    <property type="entry name" value="alpha/beta-Hydrolases"/>
    <property type="match status" value="1"/>
</dbReference>
<dbReference type="PRINTS" id="PR00111">
    <property type="entry name" value="ABHYDROLASE"/>
</dbReference>
<evidence type="ECO:0000256" key="2">
    <source>
        <dbReference type="SAM" id="SignalP"/>
    </source>
</evidence>
<proteinExistence type="predicted"/>
<keyword evidence="1 4" id="KW-0378">Hydrolase</keyword>
<dbReference type="Proteomes" id="UP000318741">
    <property type="component" value="Chromosome"/>
</dbReference>
<dbReference type="PANTHER" id="PTHR43798:SF31">
    <property type="entry name" value="AB HYDROLASE SUPERFAMILY PROTEIN YCLE"/>
    <property type="match status" value="1"/>
</dbReference>
<reference evidence="4 5" key="1">
    <citation type="submission" date="2019-02" db="EMBL/GenBank/DDBJ databases">
        <title>Deep-cultivation of Planctomycetes and their phenomic and genomic characterization uncovers novel biology.</title>
        <authorList>
            <person name="Wiegand S."/>
            <person name="Jogler M."/>
            <person name="Boedeker C."/>
            <person name="Pinto D."/>
            <person name="Vollmers J."/>
            <person name="Rivas-Marin E."/>
            <person name="Kohn T."/>
            <person name="Peeters S.H."/>
            <person name="Heuer A."/>
            <person name="Rast P."/>
            <person name="Oberbeckmann S."/>
            <person name="Bunk B."/>
            <person name="Jeske O."/>
            <person name="Meyerdierks A."/>
            <person name="Storesund J.E."/>
            <person name="Kallscheuer N."/>
            <person name="Luecker S."/>
            <person name="Lage O.M."/>
            <person name="Pohl T."/>
            <person name="Merkel B.J."/>
            <person name="Hornburger P."/>
            <person name="Mueller R.-W."/>
            <person name="Bruemmer F."/>
            <person name="Labrenz M."/>
            <person name="Spormann A.M."/>
            <person name="Op den Camp H."/>
            <person name="Overmann J."/>
            <person name="Amann R."/>
            <person name="Jetten M.S.M."/>
            <person name="Mascher T."/>
            <person name="Medema M.H."/>
            <person name="Devos D.P."/>
            <person name="Kaster A.-K."/>
            <person name="Ovreas L."/>
            <person name="Rohde M."/>
            <person name="Galperin M.Y."/>
            <person name="Jogler C."/>
        </authorList>
    </citation>
    <scope>NUCLEOTIDE SEQUENCE [LARGE SCALE GENOMIC DNA]</scope>
    <source>
        <strain evidence="4 5">CA12</strain>
    </source>
</reference>
<dbReference type="EMBL" id="CP036265">
    <property type="protein sequence ID" value="QDT16454.1"/>
    <property type="molecule type" value="Genomic_DNA"/>
</dbReference>
<sequence length="301" mass="32697" precursor="true">MLRSPLPTLVLLSALLAGATPAAADGPVVPPAGWTQGRVLTEDGARLNYWRTGGDKPPLLLLHGFSDDGLCWTEVAAKLEADYDVIMTDARGHGLSDPPAAGDQMAAQVRDIGTVIAALELKNPIVMGHSMGSASAATFAAASPEAPRAVVLVDPRLTPWPQRDGEGNDDPDRERRAMRQILDRNNTSYEDLLATCQRQDPGWSRTESEYWARSKQLYHPHLARRSKGERQSMGELFSKITAPTLILKADASAEEQTENQQIADGLKNGKLVHVPDAGHSVHRDELGRFLQELDGFLDGLE</sequence>
<accession>A0A517PAQ8</accession>